<feature type="transmembrane region" description="Helical" evidence="6">
    <location>
        <begin position="403"/>
        <end position="428"/>
    </location>
</feature>
<feature type="transmembrane region" description="Helical" evidence="6">
    <location>
        <begin position="172"/>
        <end position="194"/>
    </location>
</feature>
<keyword evidence="3 6" id="KW-0812">Transmembrane</keyword>
<dbReference type="OMA" id="ISIKIMI"/>
<feature type="transmembrane region" description="Helical" evidence="6">
    <location>
        <begin position="83"/>
        <end position="109"/>
    </location>
</feature>
<evidence type="ECO:0000256" key="4">
    <source>
        <dbReference type="ARBA" id="ARBA00022989"/>
    </source>
</evidence>
<dbReference type="Gene3D" id="1.20.1250.20">
    <property type="entry name" value="MFS general substrate transporter like domains"/>
    <property type="match status" value="2"/>
</dbReference>
<feature type="transmembrane region" description="Helical" evidence="6">
    <location>
        <begin position="375"/>
        <end position="397"/>
    </location>
</feature>
<dbReference type="PROSITE" id="PS50850">
    <property type="entry name" value="MFS"/>
    <property type="match status" value="1"/>
</dbReference>
<sequence length="452" mass="49934">MENTEKNSLDVTRMPRIINAMKFAYFAYFFSVGCIHNFYPVLLKKITIPNSKIGILSSIGMVGGTISPIMVGYLADKTKRSRLILIVITVLTIVFHTIPISVISIKIMIDRSKVDSASGSGSLSLSFIYLLYIFQFFVTFGDQGFKALMDSVSHKVIGECNKAGMQCDFARLRMFGGVGIGLATVSSGFLMDWFKKVMPYGLPEEIILVVICASMGFVLIIVLIVNVPHVETKEQVSFLDTIKQILTRVDGLVCFFSQFLIQFALNITRNFDAIYIQHLGGNKSWTGLCTFVGYVADVLMMYLSPTISHAFASREATIAFGSCIAVIRTLFYGYADSKYMAMNNYILHGFSMGLIIPTMSSLVKSKAPERLISSYVSLLTATGKIGGSIASLVGGIISEKYSYTMIFVISSIFFAMSGLLIVLFEYFFGKKKAPEKSPGYKMIVNAGQEEKQ</sequence>
<dbReference type="SUPFAM" id="SSF103473">
    <property type="entry name" value="MFS general substrate transporter"/>
    <property type="match status" value="1"/>
</dbReference>
<accession>A0A0C2JAM0</accession>
<feature type="transmembrane region" description="Helical" evidence="6">
    <location>
        <begin position="23"/>
        <end position="41"/>
    </location>
</feature>
<keyword evidence="4 6" id="KW-1133">Transmembrane helix</keyword>
<dbReference type="PANTHER" id="PTHR16172:SF41">
    <property type="entry name" value="MAJOR FACILITATOR SUPERFAMILY DOMAIN-CONTAINING PROTEIN 6-LIKE"/>
    <property type="match status" value="1"/>
</dbReference>
<dbReference type="GO" id="GO:0022857">
    <property type="term" value="F:transmembrane transporter activity"/>
    <property type="evidence" value="ECO:0007669"/>
    <property type="project" value="InterPro"/>
</dbReference>
<dbReference type="AlphaFoldDB" id="A0A0C2JAM0"/>
<evidence type="ECO:0000313" key="8">
    <source>
        <dbReference type="EMBL" id="KII66158.1"/>
    </source>
</evidence>
<keyword evidence="9" id="KW-1185">Reference proteome</keyword>
<dbReference type="InterPro" id="IPR024989">
    <property type="entry name" value="MFS_assoc_dom"/>
</dbReference>
<feature type="transmembrane region" description="Helical" evidence="6">
    <location>
        <begin position="206"/>
        <end position="225"/>
    </location>
</feature>
<evidence type="ECO:0000256" key="5">
    <source>
        <dbReference type="ARBA" id="ARBA00023136"/>
    </source>
</evidence>
<dbReference type="Pfam" id="PF12832">
    <property type="entry name" value="MFS_1_like"/>
    <property type="match status" value="1"/>
</dbReference>
<reference evidence="8 9" key="1">
    <citation type="journal article" date="2014" name="Genome Biol. Evol.">
        <title>The genome of the myxosporean Thelohanellus kitauei shows adaptations to nutrient acquisition within its fish host.</title>
        <authorList>
            <person name="Yang Y."/>
            <person name="Xiong J."/>
            <person name="Zhou Z."/>
            <person name="Huo F."/>
            <person name="Miao W."/>
            <person name="Ran C."/>
            <person name="Liu Y."/>
            <person name="Zhang J."/>
            <person name="Feng J."/>
            <person name="Wang M."/>
            <person name="Wang M."/>
            <person name="Wang L."/>
            <person name="Yao B."/>
        </authorList>
    </citation>
    <scope>NUCLEOTIDE SEQUENCE [LARGE SCALE GENOMIC DNA]</scope>
    <source>
        <strain evidence="8">Wuqing</strain>
    </source>
</reference>
<proteinExistence type="inferred from homology"/>
<dbReference type="PANTHER" id="PTHR16172">
    <property type="entry name" value="MAJOR FACILITATOR SUPERFAMILY DOMAIN-CONTAINING PROTEIN 6-LIKE"/>
    <property type="match status" value="1"/>
</dbReference>
<dbReference type="GO" id="GO:0016020">
    <property type="term" value="C:membrane"/>
    <property type="evidence" value="ECO:0007669"/>
    <property type="project" value="UniProtKB-SubCell"/>
</dbReference>
<dbReference type="OrthoDB" id="515887at2759"/>
<dbReference type="Proteomes" id="UP000031668">
    <property type="component" value="Unassembled WGS sequence"/>
</dbReference>
<keyword evidence="5 6" id="KW-0472">Membrane</keyword>
<comment type="subcellular location">
    <subcellularLocation>
        <location evidence="1">Membrane</location>
        <topology evidence="1">Multi-pass membrane protein</topology>
    </subcellularLocation>
</comment>
<evidence type="ECO:0000256" key="2">
    <source>
        <dbReference type="ARBA" id="ARBA00005241"/>
    </source>
</evidence>
<feature type="transmembrane region" description="Helical" evidence="6">
    <location>
        <begin position="245"/>
        <end position="265"/>
    </location>
</feature>
<name>A0A0C2JAM0_THEKT</name>
<organism evidence="8 9">
    <name type="scientific">Thelohanellus kitauei</name>
    <name type="common">Myxosporean</name>
    <dbReference type="NCBI Taxonomy" id="669202"/>
    <lineage>
        <taxon>Eukaryota</taxon>
        <taxon>Metazoa</taxon>
        <taxon>Cnidaria</taxon>
        <taxon>Myxozoa</taxon>
        <taxon>Myxosporea</taxon>
        <taxon>Bivalvulida</taxon>
        <taxon>Platysporina</taxon>
        <taxon>Myxobolidae</taxon>
        <taxon>Thelohanellus</taxon>
    </lineage>
</organism>
<comment type="caution">
    <text evidence="8">The sequence shown here is derived from an EMBL/GenBank/DDBJ whole genome shotgun (WGS) entry which is preliminary data.</text>
</comment>
<dbReference type="EMBL" id="JWZT01003604">
    <property type="protein sequence ID" value="KII66158.1"/>
    <property type="molecule type" value="Genomic_DNA"/>
</dbReference>
<dbReference type="PROSITE" id="PS51257">
    <property type="entry name" value="PROKAR_LIPOPROTEIN"/>
    <property type="match status" value="1"/>
</dbReference>
<feature type="transmembrane region" description="Helical" evidence="6">
    <location>
        <begin position="316"/>
        <end position="334"/>
    </location>
</feature>
<dbReference type="InterPro" id="IPR036259">
    <property type="entry name" value="MFS_trans_sf"/>
</dbReference>
<feature type="transmembrane region" description="Helical" evidence="6">
    <location>
        <begin position="121"/>
        <end position="140"/>
    </location>
</feature>
<dbReference type="InterPro" id="IPR051717">
    <property type="entry name" value="MFS_MFSD6"/>
</dbReference>
<feature type="transmembrane region" description="Helical" evidence="6">
    <location>
        <begin position="346"/>
        <end position="363"/>
    </location>
</feature>
<dbReference type="InterPro" id="IPR020846">
    <property type="entry name" value="MFS_dom"/>
</dbReference>
<feature type="transmembrane region" description="Helical" evidence="6">
    <location>
        <begin position="285"/>
        <end position="304"/>
    </location>
</feature>
<protein>
    <submittedName>
        <fullName evidence="8">Putative transporter YwbF</fullName>
    </submittedName>
</protein>
<evidence type="ECO:0000256" key="1">
    <source>
        <dbReference type="ARBA" id="ARBA00004141"/>
    </source>
</evidence>
<feature type="domain" description="Major facilitator superfamily (MFS) profile" evidence="7">
    <location>
        <begin position="250"/>
        <end position="452"/>
    </location>
</feature>
<comment type="similarity">
    <text evidence="2">Belongs to the major facilitator superfamily. MFSD6 family.</text>
</comment>
<feature type="transmembrane region" description="Helical" evidence="6">
    <location>
        <begin position="53"/>
        <end position="71"/>
    </location>
</feature>
<evidence type="ECO:0000256" key="3">
    <source>
        <dbReference type="ARBA" id="ARBA00022692"/>
    </source>
</evidence>
<evidence type="ECO:0000259" key="7">
    <source>
        <dbReference type="PROSITE" id="PS50850"/>
    </source>
</evidence>
<evidence type="ECO:0000256" key="6">
    <source>
        <dbReference type="SAM" id="Phobius"/>
    </source>
</evidence>
<evidence type="ECO:0000313" key="9">
    <source>
        <dbReference type="Proteomes" id="UP000031668"/>
    </source>
</evidence>
<gene>
    <name evidence="8" type="ORF">RF11_11980</name>
</gene>